<keyword evidence="12" id="KW-1185">Reference proteome</keyword>
<dbReference type="FunFam" id="3.20.20.70:FF:000024">
    <property type="entry name" value="Indole-3-glycerol phosphate synthase"/>
    <property type="match status" value="1"/>
</dbReference>
<dbReference type="PROSITE" id="PS00614">
    <property type="entry name" value="IGPS"/>
    <property type="match status" value="1"/>
</dbReference>
<dbReference type="GO" id="GO:0004640">
    <property type="term" value="F:phosphoribosylanthranilate isomerase activity"/>
    <property type="evidence" value="ECO:0007669"/>
    <property type="project" value="TreeGrafter"/>
</dbReference>
<keyword evidence="4 9" id="KW-0028">Amino-acid biosynthesis</keyword>
<evidence type="ECO:0000259" key="10">
    <source>
        <dbReference type="Pfam" id="PF00218"/>
    </source>
</evidence>
<dbReference type="Gene3D" id="3.20.20.70">
    <property type="entry name" value="Aldolase class I"/>
    <property type="match status" value="1"/>
</dbReference>
<gene>
    <name evidence="9" type="primary">trpC</name>
    <name evidence="11" type="ORF">EDD58_10733</name>
</gene>
<evidence type="ECO:0000256" key="2">
    <source>
        <dbReference type="ARBA" id="ARBA00004696"/>
    </source>
</evidence>
<dbReference type="RefSeq" id="WP_131925673.1">
    <property type="nucleotide sequence ID" value="NZ_SMAG01000007.1"/>
</dbReference>
<evidence type="ECO:0000256" key="5">
    <source>
        <dbReference type="ARBA" id="ARBA00022793"/>
    </source>
</evidence>
<dbReference type="HAMAP" id="MF_00134_B">
    <property type="entry name" value="IGPS_B"/>
    <property type="match status" value="1"/>
</dbReference>
<dbReference type="EC" id="4.1.1.48" evidence="9"/>
<dbReference type="InterPro" id="IPR011060">
    <property type="entry name" value="RibuloseP-bd_barrel"/>
</dbReference>
<dbReference type="PANTHER" id="PTHR22854:SF2">
    <property type="entry name" value="INDOLE-3-GLYCEROL-PHOSPHATE SYNTHASE"/>
    <property type="match status" value="1"/>
</dbReference>
<dbReference type="InterPro" id="IPR013785">
    <property type="entry name" value="Aldolase_TIM"/>
</dbReference>
<reference evidence="11 12" key="1">
    <citation type="submission" date="2019-03" db="EMBL/GenBank/DDBJ databases">
        <title>Genomic Encyclopedia of Type Strains, Phase IV (KMG-IV): sequencing the most valuable type-strain genomes for metagenomic binning, comparative biology and taxonomic classification.</title>
        <authorList>
            <person name="Goeker M."/>
        </authorList>
    </citation>
    <scope>NUCLEOTIDE SEQUENCE [LARGE SCALE GENOMIC DNA]</scope>
    <source>
        <strain evidence="11 12">DSM 45707</strain>
    </source>
</reference>
<dbReference type="InterPro" id="IPR045186">
    <property type="entry name" value="Indole-3-glycerol_P_synth"/>
</dbReference>
<organism evidence="11 12">
    <name type="scientific">Hazenella coriacea</name>
    <dbReference type="NCBI Taxonomy" id="1179467"/>
    <lineage>
        <taxon>Bacteria</taxon>
        <taxon>Bacillati</taxon>
        <taxon>Bacillota</taxon>
        <taxon>Bacilli</taxon>
        <taxon>Bacillales</taxon>
        <taxon>Thermoactinomycetaceae</taxon>
        <taxon>Hazenella</taxon>
    </lineage>
</organism>
<evidence type="ECO:0000256" key="3">
    <source>
        <dbReference type="ARBA" id="ARBA00008737"/>
    </source>
</evidence>
<evidence type="ECO:0000256" key="4">
    <source>
        <dbReference type="ARBA" id="ARBA00022605"/>
    </source>
</evidence>
<keyword evidence="5 9" id="KW-0210">Decarboxylase</keyword>
<evidence type="ECO:0000256" key="6">
    <source>
        <dbReference type="ARBA" id="ARBA00022822"/>
    </source>
</evidence>
<evidence type="ECO:0000313" key="11">
    <source>
        <dbReference type="EMBL" id="TCS93387.1"/>
    </source>
</evidence>
<dbReference type="InterPro" id="IPR001468">
    <property type="entry name" value="Indole-3-GlycerolPSynthase_CS"/>
</dbReference>
<keyword evidence="7 9" id="KW-0057">Aromatic amino acid biosynthesis</keyword>
<dbReference type="EMBL" id="SMAG01000007">
    <property type="protein sequence ID" value="TCS93387.1"/>
    <property type="molecule type" value="Genomic_DNA"/>
</dbReference>
<protein>
    <recommendedName>
        <fullName evidence="9">Indole-3-glycerol phosphate synthase</fullName>
        <shortName evidence="9">IGPS</shortName>
        <ecNumber evidence="9">4.1.1.48</ecNumber>
    </recommendedName>
</protein>
<comment type="pathway">
    <text evidence="2 9">Amino-acid biosynthesis; L-tryptophan biosynthesis; L-tryptophan from chorismate: step 4/5.</text>
</comment>
<sequence length="265" mass="29789">MFLEKIVALKKQEIQQLYAQYHPMEQMNERFSHSPGRSLVEIVKQSKGVSFIAEVKPASPSRGVIREEVDPIATALSYEKGGASAISVLTEEHYFKGKAESLTQVRQQVRLPVLRKDFIMDPIQVYESKQMGADVILLIAALLDHHSLRELTELAHQLEMEVLLEVHEPSEIDAAVFANPDFIGINNRNLKTLATDLSVTERLRPMIPPPFLVIGESGVHSVEDVRRMVQAGVDGILIGEYLMRQDDSEQALQELRDLGTDHDLD</sequence>
<evidence type="ECO:0000256" key="9">
    <source>
        <dbReference type="HAMAP-Rule" id="MF_00134"/>
    </source>
</evidence>
<dbReference type="PANTHER" id="PTHR22854">
    <property type="entry name" value="TRYPTOPHAN BIOSYNTHESIS PROTEIN"/>
    <property type="match status" value="1"/>
</dbReference>
<evidence type="ECO:0000256" key="8">
    <source>
        <dbReference type="ARBA" id="ARBA00023239"/>
    </source>
</evidence>
<dbReference type="SUPFAM" id="SSF51366">
    <property type="entry name" value="Ribulose-phoshate binding barrel"/>
    <property type="match status" value="1"/>
</dbReference>
<dbReference type="CDD" id="cd00331">
    <property type="entry name" value="IGPS"/>
    <property type="match status" value="1"/>
</dbReference>
<comment type="similarity">
    <text evidence="3 9">Belongs to the TrpC family.</text>
</comment>
<evidence type="ECO:0000313" key="12">
    <source>
        <dbReference type="Proteomes" id="UP000294937"/>
    </source>
</evidence>
<dbReference type="UniPathway" id="UPA00035">
    <property type="reaction ID" value="UER00043"/>
</dbReference>
<dbReference type="AlphaFoldDB" id="A0A4V2UUW7"/>
<keyword evidence="6 9" id="KW-0822">Tryptophan biosynthesis</keyword>
<keyword evidence="8 9" id="KW-0456">Lyase</keyword>
<evidence type="ECO:0000256" key="1">
    <source>
        <dbReference type="ARBA" id="ARBA00001633"/>
    </source>
</evidence>
<feature type="domain" description="Indole-3-glycerol phosphate synthase" evidence="10">
    <location>
        <begin position="3"/>
        <end position="255"/>
    </location>
</feature>
<dbReference type="HAMAP" id="MF_00134_A">
    <property type="entry name" value="IGPS_A"/>
    <property type="match status" value="1"/>
</dbReference>
<dbReference type="Proteomes" id="UP000294937">
    <property type="component" value="Unassembled WGS sequence"/>
</dbReference>
<dbReference type="GO" id="GO:0000162">
    <property type="term" value="P:L-tryptophan biosynthetic process"/>
    <property type="evidence" value="ECO:0007669"/>
    <property type="project" value="UniProtKB-UniRule"/>
</dbReference>
<name>A0A4V2UUW7_9BACL</name>
<dbReference type="InterPro" id="IPR013798">
    <property type="entry name" value="Indole-3-glycerol_P_synth_dom"/>
</dbReference>
<dbReference type="GO" id="GO:0004425">
    <property type="term" value="F:indole-3-glycerol-phosphate synthase activity"/>
    <property type="evidence" value="ECO:0007669"/>
    <property type="project" value="UniProtKB-UniRule"/>
</dbReference>
<evidence type="ECO:0000256" key="7">
    <source>
        <dbReference type="ARBA" id="ARBA00023141"/>
    </source>
</evidence>
<dbReference type="NCBIfam" id="NF001377">
    <property type="entry name" value="PRK00278.2-4"/>
    <property type="match status" value="1"/>
</dbReference>
<proteinExistence type="inferred from homology"/>
<dbReference type="OrthoDB" id="9804217at2"/>
<accession>A0A4V2UUW7</accession>
<comment type="catalytic activity">
    <reaction evidence="1 9">
        <text>1-(2-carboxyphenylamino)-1-deoxy-D-ribulose 5-phosphate + H(+) = (1S,2R)-1-C-(indol-3-yl)glycerol 3-phosphate + CO2 + H2O</text>
        <dbReference type="Rhea" id="RHEA:23476"/>
        <dbReference type="ChEBI" id="CHEBI:15377"/>
        <dbReference type="ChEBI" id="CHEBI:15378"/>
        <dbReference type="ChEBI" id="CHEBI:16526"/>
        <dbReference type="ChEBI" id="CHEBI:58613"/>
        <dbReference type="ChEBI" id="CHEBI:58866"/>
        <dbReference type="EC" id="4.1.1.48"/>
    </reaction>
</comment>
<comment type="caution">
    <text evidence="11">The sequence shown here is derived from an EMBL/GenBank/DDBJ whole genome shotgun (WGS) entry which is preliminary data.</text>
</comment>
<dbReference type="Pfam" id="PF00218">
    <property type="entry name" value="IGPS"/>
    <property type="match status" value="1"/>
</dbReference>